<sequence length="77" mass="8714">MTEERIEEQATKPKPASFTVCKCKLEVVTDPDGKRHFEATCQSKEAREELAALFEEEAILRVNPKVILEETPVAEPQ</sequence>
<evidence type="ECO:0000313" key="1">
    <source>
        <dbReference type="EMBL" id="GAI61218.1"/>
    </source>
</evidence>
<evidence type="ECO:0000313" key="2">
    <source>
        <dbReference type="EMBL" id="GAI73488.1"/>
    </source>
</evidence>
<dbReference type="EMBL" id="BARW01011440">
    <property type="protein sequence ID" value="GAI73488.1"/>
    <property type="molecule type" value="Genomic_DNA"/>
</dbReference>
<dbReference type="EMBL" id="BARW01002903">
    <property type="protein sequence ID" value="GAI61218.1"/>
    <property type="molecule type" value="Genomic_DNA"/>
</dbReference>
<dbReference type="AlphaFoldDB" id="X1PZ50"/>
<protein>
    <submittedName>
        <fullName evidence="1">Uncharacterized protein</fullName>
    </submittedName>
</protein>
<proteinExistence type="predicted"/>
<name>X1PZ50_9ZZZZ</name>
<organism evidence="1">
    <name type="scientific">marine sediment metagenome</name>
    <dbReference type="NCBI Taxonomy" id="412755"/>
    <lineage>
        <taxon>unclassified sequences</taxon>
        <taxon>metagenomes</taxon>
        <taxon>ecological metagenomes</taxon>
    </lineage>
</organism>
<comment type="caution">
    <text evidence="1">The sequence shown here is derived from an EMBL/GenBank/DDBJ whole genome shotgun (WGS) entry which is preliminary data.</text>
</comment>
<gene>
    <name evidence="1" type="ORF">S12H4_07755</name>
    <name evidence="2" type="ORF">S12H4_22063</name>
</gene>
<accession>X1PZ50</accession>
<reference evidence="1" key="1">
    <citation type="journal article" date="2014" name="Front. Microbiol.">
        <title>High frequency of phylogenetically diverse reductive dehalogenase-homologous genes in deep subseafloor sedimentary metagenomes.</title>
        <authorList>
            <person name="Kawai M."/>
            <person name="Futagami T."/>
            <person name="Toyoda A."/>
            <person name="Takaki Y."/>
            <person name="Nishi S."/>
            <person name="Hori S."/>
            <person name="Arai W."/>
            <person name="Tsubouchi T."/>
            <person name="Morono Y."/>
            <person name="Uchiyama I."/>
            <person name="Ito T."/>
            <person name="Fujiyama A."/>
            <person name="Inagaki F."/>
            <person name="Takami H."/>
        </authorList>
    </citation>
    <scope>NUCLEOTIDE SEQUENCE</scope>
    <source>
        <strain evidence="1">Expedition CK06-06</strain>
    </source>
</reference>